<evidence type="ECO:0000256" key="5">
    <source>
        <dbReference type="ARBA" id="ARBA00022857"/>
    </source>
</evidence>
<dbReference type="Gene3D" id="3.40.50.720">
    <property type="entry name" value="NAD(P)-binding Rossmann-like Domain"/>
    <property type="match status" value="1"/>
</dbReference>
<dbReference type="EC" id="1.2.1.84" evidence="10"/>
<proteinExistence type="inferred from homology"/>
<dbReference type="Pfam" id="PF03015">
    <property type="entry name" value="Sterile"/>
    <property type="match status" value="1"/>
</dbReference>
<evidence type="ECO:0000256" key="2">
    <source>
        <dbReference type="ARBA" id="ARBA00005928"/>
    </source>
</evidence>
<evidence type="ECO:0000256" key="9">
    <source>
        <dbReference type="ARBA" id="ARBA00052530"/>
    </source>
</evidence>
<keyword evidence="4 10" id="KW-0812">Transmembrane</keyword>
<feature type="domain" description="Thioester reductase (TE)" evidence="13">
    <location>
        <begin position="48"/>
        <end position="321"/>
    </location>
</feature>
<dbReference type="CDD" id="cd05236">
    <property type="entry name" value="FAR-N_SDR_e"/>
    <property type="match status" value="1"/>
</dbReference>
<dbReference type="GO" id="GO:0005777">
    <property type="term" value="C:peroxisome"/>
    <property type="evidence" value="ECO:0007669"/>
    <property type="project" value="TreeGrafter"/>
</dbReference>
<evidence type="ECO:0000313" key="14">
    <source>
        <dbReference type="EMBL" id="CAD7413918.1"/>
    </source>
</evidence>
<dbReference type="InterPro" id="IPR013120">
    <property type="entry name" value="FAR_NAD-bd"/>
</dbReference>
<evidence type="ECO:0000259" key="12">
    <source>
        <dbReference type="Pfam" id="PF03015"/>
    </source>
</evidence>
<feature type="domain" description="Fatty acyl-CoA reductase C-terminal" evidence="12">
    <location>
        <begin position="397"/>
        <end position="488"/>
    </location>
</feature>
<dbReference type="PANTHER" id="PTHR11011:SF45">
    <property type="entry name" value="FATTY ACYL-COA REDUCTASE CG8306-RELATED"/>
    <property type="match status" value="1"/>
</dbReference>
<protein>
    <recommendedName>
        <fullName evidence="10">Fatty acyl-CoA reductase</fullName>
        <ecNumber evidence="10">1.2.1.84</ecNumber>
    </recommendedName>
</protein>
<dbReference type="GO" id="GO:0035336">
    <property type="term" value="P:long-chain fatty-acyl-CoA metabolic process"/>
    <property type="evidence" value="ECO:0007669"/>
    <property type="project" value="TreeGrafter"/>
</dbReference>
<evidence type="ECO:0000256" key="7">
    <source>
        <dbReference type="ARBA" id="ARBA00023098"/>
    </source>
</evidence>
<evidence type="ECO:0000256" key="6">
    <source>
        <dbReference type="ARBA" id="ARBA00022989"/>
    </source>
</evidence>
<evidence type="ECO:0000256" key="10">
    <source>
        <dbReference type="RuleBase" id="RU363097"/>
    </source>
</evidence>
<evidence type="ECO:0000256" key="3">
    <source>
        <dbReference type="ARBA" id="ARBA00022516"/>
    </source>
</evidence>
<evidence type="ECO:0000256" key="11">
    <source>
        <dbReference type="SAM" id="MobiDB-lite"/>
    </source>
</evidence>
<dbReference type="InterPro" id="IPR033640">
    <property type="entry name" value="FAR_C"/>
</dbReference>
<dbReference type="Pfam" id="PF07993">
    <property type="entry name" value="NAD_binding_4"/>
    <property type="match status" value="1"/>
</dbReference>
<dbReference type="GO" id="GO:0080019">
    <property type="term" value="F:alcohol-forming very long-chain fatty acyl-CoA reductase activity"/>
    <property type="evidence" value="ECO:0007669"/>
    <property type="project" value="InterPro"/>
</dbReference>
<comment type="catalytic activity">
    <reaction evidence="9 10">
        <text>a long-chain fatty acyl-CoA + 2 NADPH + 2 H(+) = a long-chain primary fatty alcohol + 2 NADP(+) + CoA</text>
        <dbReference type="Rhea" id="RHEA:52716"/>
        <dbReference type="ChEBI" id="CHEBI:15378"/>
        <dbReference type="ChEBI" id="CHEBI:57287"/>
        <dbReference type="ChEBI" id="CHEBI:57783"/>
        <dbReference type="ChEBI" id="CHEBI:58349"/>
        <dbReference type="ChEBI" id="CHEBI:77396"/>
        <dbReference type="ChEBI" id="CHEBI:83139"/>
        <dbReference type="EC" id="1.2.1.84"/>
    </reaction>
</comment>
<keyword evidence="7 10" id="KW-0443">Lipid metabolism</keyword>
<name>A0A7R9DFQ8_TIMPO</name>
<keyword evidence="5 10" id="KW-0521">NADP</keyword>
<keyword evidence="8 10" id="KW-0472">Membrane</keyword>
<evidence type="ECO:0000259" key="13">
    <source>
        <dbReference type="Pfam" id="PF07993"/>
    </source>
</evidence>
<dbReference type="GO" id="GO:0016020">
    <property type="term" value="C:membrane"/>
    <property type="evidence" value="ECO:0007669"/>
    <property type="project" value="UniProtKB-SubCell"/>
</dbReference>
<feature type="transmembrane region" description="Helical" evidence="10">
    <location>
        <begin position="502"/>
        <end position="523"/>
    </location>
</feature>
<dbReference type="SUPFAM" id="SSF51735">
    <property type="entry name" value="NAD(P)-binding Rossmann-fold domains"/>
    <property type="match status" value="1"/>
</dbReference>
<keyword evidence="3 10" id="KW-0444">Lipid biosynthesis</keyword>
<dbReference type="PANTHER" id="PTHR11011">
    <property type="entry name" value="MALE STERILITY PROTEIN 2-RELATED"/>
    <property type="match status" value="1"/>
</dbReference>
<comment type="subcellular location">
    <subcellularLocation>
        <location evidence="1">Membrane</location>
        <topology evidence="1">Multi-pass membrane protein</topology>
    </subcellularLocation>
</comment>
<dbReference type="GO" id="GO:0102965">
    <property type="term" value="F:alcohol-forming long-chain fatty acyl-CoA reductase activity"/>
    <property type="evidence" value="ECO:0007669"/>
    <property type="project" value="UniProtKB-EC"/>
</dbReference>
<evidence type="ECO:0000256" key="4">
    <source>
        <dbReference type="ARBA" id="ARBA00022692"/>
    </source>
</evidence>
<organism evidence="14">
    <name type="scientific">Timema poppense</name>
    <name type="common">Walking stick</name>
    <dbReference type="NCBI Taxonomy" id="170557"/>
    <lineage>
        <taxon>Eukaryota</taxon>
        <taxon>Metazoa</taxon>
        <taxon>Ecdysozoa</taxon>
        <taxon>Arthropoda</taxon>
        <taxon>Hexapoda</taxon>
        <taxon>Insecta</taxon>
        <taxon>Pterygota</taxon>
        <taxon>Neoptera</taxon>
        <taxon>Polyneoptera</taxon>
        <taxon>Phasmatodea</taxon>
        <taxon>Timematodea</taxon>
        <taxon>Timematoidea</taxon>
        <taxon>Timematidae</taxon>
        <taxon>Timema</taxon>
    </lineage>
</organism>
<dbReference type="EMBL" id="OD007345">
    <property type="protein sequence ID" value="CAD7413918.1"/>
    <property type="molecule type" value="Genomic_DNA"/>
</dbReference>
<dbReference type="FunFam" id="3.40.50.720:FF:000143">
    <property type="entry name" value="Fatty acyl-CoA reductase"/>
    <property type="match status" value="1"/>
</dbReference>
<comment type="function">
    <text evidence="10">Catalyzes the reduction of fatty acyl-CoA to fatty alcohols.</text>
</comment>
<dbReference type="CDD" id="cd09071">
    <property type="entry name" value="FAR_C"/>
    <property type="match status" value="1"/>
</dbReference>
<evidence type="ECO:0000256" key="8">
    <source>
        <dbReference type="ARBA" id="ARBA00023136"/>
    </source>
</evidence>
<comment type="similarity">
    <text evidence="2 10">Belongs to the fatty acyl-CoA reductase family.</text>
</comment>
<dbReference type="AlphaFoldDB" id="A0A7R9DFQ8"/>
<feature type="transmembrane region" description="Helical" evidence="10">
    <location>
        <begin position="389"/>
        <end position="408"/>
    </location>
</feature>
<feature type="region of interest" description="Disordered" evidence="11">
    <location>
        <begin position="1"/>
        <end position="26"/>
    </location>
</feature>
<sequence>MSNNRLYHMSPGGGSRSNSAMYDSFGDEDIEEGPGFTKRQLQGKCIFITGGSGFVGKALTEKLLRSVPDVTIILLIRPKRGKAAQERLEEILNDKVFERVRIEKGESVFSHVSAVEGNIEDVDKLGIDPDEYSEMCAKVQIVIHSAATLDFAITLRDATSTNLIGTKNVLKFGQQCPKLVALVHVSSAYVNSNLNAAEERLYEVPADSNRLIDLCSSSTDEELELILPEILNTHLNTYTFTKALAEHEVNNSVIKRKGNAVIIRPSMITCAWKEPIPGWTNSKNGPSGFLMGASKGVVRRLPVNKNFIYDYVPIDIVVNMILVSAAMISANKITTEEDEVPIFHCTSSVSNPFRWTTVEKKINTYLHKEPLKSAVWYPYLKLVPTLQHFSLSAWIVHMIPAYFLDLFLKMTGAKPRLVRLHTNVNKSLKLLEPFIFTEWLFHNDKAIGLSERLDAADKKEFPIDFRTLDWPNYFSTMVTGVRRYLNNEEPSTLKAAIFKDNILFSLNLCLQIFLILVMWAISTFFFSDSWFNVVLPLLGYALFCML</sequence>
<evidence type="ECO:0000256" key="1">
    <source>
        <dbReference type="ARBA" id="ARBA00004141"/>
    </source>
</evidence>
<dbReference type="InterPro" id="IPR036291">
    <property type="entry name" value="NAD(P)-bd_dom_sf"/>
</dbReference>
<gene>
    <name evidence="14" type="ORF">TPSB3V08_LOCUS9330</name>
</gene>
<dbReference type="InterPro" id="IPR026055">
    <property type="entry name" value="FAR"/>
</dbReference>
<accession>A0A7R9DFQ8</accession>
<reference evidence="14" key="1">
    <citation type="submission" date="2020-11" db="EMBL/GenBank/DDBJ databases">
        <authorList>
            <person name="Tran Van P."/>
        </authorList>
    </citation>
    <scope>NUCLEOTIDE SEQUENCE</scope>
</reference>
<keyword evidence="6 10" id="KW-1133">Transmembrane helix</keyword>
<keyword evidence="10" id="KW-0560">Oxidoreductase</keyword>